<evidence type="ECO:0000313" key="1">
    <source>
        <dbReference type="EMBL" id="KZS93776.1"/>
    </source>
</evidence>
<dbReference type="SUPFAM" id="SSF52047">
    <property type="entry name" value="RNI-like"/>
    <property type="match status" value="1"/>
</dbReference>
<dbReference type="EMBL" id="KV419406">
    <property type="protein sequence ID" value="KZS93776.1"/>
    <property type="molecule type" value="Genomic_DNA"/>
</dbReference>
<proteinExistence type="predicted"/>
<reference evidence="1 2" key="1">
    <citation type="journal article" date="2016" name="Mol. Biol. Evol.">
        <title>Comparative Genomics of Early-Diverging Mushroom-Forming Fungi Provides Insights into the Origins of Lignocellulose Decay Capabilities.</title>
        <authorList>
            <person name="Nagy L.G."/>
            <person name="Riley R."/>
            <person name="Tritt A."/>
            <person name="Adam C."/>
            <person name="Daum C."/>
            <person name="Floudas D."/>
            <person name="Sun H."/>
            <person name="Yadav J.S."/>
            <person name="Pangilinan J."/>
            <person name="Larsson K.H."/>
            <person name="Matsuura K."/>
            <person name="Barry K."/>
            <person name="Labutti K."/>
            <person name="Kuo R."/>
            <person name="Ohm R.A."/>
            <person name="Bhattacharya S.S."/>
            <person name="Shirouzu T."/>
            <person name="Yoshinaga Y."/>
            <person name="Martin F.M."/>
            <person name="Grigoriev I.V."/>
            <person name="Hibbett D.S."/>
        </authorList>
    </citation>
    <scope>NUCLEOTIDE SEQUENCE [LARGE SCALE GENOMIC DNA]</scope>
    <source>
        <strain evidence="1 2">HHB9708</strain>
    </source>
</reference>
<dbReference type="InterPro" id="IPR032675">
    <property type="entry name" value="LRR_dom_sf"/>
</dbReference>
<sequence>MHRFWYITELVEETFVYLSPQDLFRCALVSKVLSNTAFDFLYRDVSRVTDVLKILGPLGLMPKPEMWNAFCNSFSEDEWEHFRSYSSRVRTLKCKWGEKGCEHISDPTFLALAESMYRYNIPVFPNLRELTWHGRQVHKFLDIAIFASLSLRSFTFCIPIAQTFSQPLIDFSKIATNLNHLDVDFQSSRSKPSTLALPTFLEIIPVLRRLSSLRVPQSWIELTKLCEPLSKLSHLASLEFSATRLVPSFKVIPPSGVKSFEPLESFLALYEFRFTACSRPTLVADCFTVNLVSIFVDLRGLLYPGIRPWMHDLRSTCPKLRYFAIASSEHNPDYAGGLDLSRNIFESALGLPHLRVFELHVAYPLTATDIEMERAAIAWPNLEILSLCPGAHPPISEDTVLPTLACLELFALHCPSLIHLGLHVDARIPLDGFPETTYMFSQRLERLVLASSRIDFEEHVVPYLMEHLPRTATLSLDTDARAYDLPKHFFTRQYFGNYSFNVLSNVRRKWESVARIIGRRGS</sequence>
<dbReference type="Gene3D" id="3.80.10.10">
    <property type="entry name" value="Ribonuclease Inhibitor"/>
    <property type="match status" value="1"/>
</dbReference>
<keyword evidence="2" id="KW-1185">Reference proteome</keyword>
<accession>A0A164V3B9</accession>
<evidence type="ECO:0000313" key="2">
    <source>
        <dbReference type="Proteomes" id="UP000076722"/>
    </source>
</evidence>
<dbReference type="InterPro" id="IPR036047">
    <property type="entry name" value="F-box-like_dom_sf"/>
</dbReference>
<gene>
    <name evidence="1" type="ORF">SISNIDRAFT_549542</name>
</gene>
<protein>
    <recommendedName>
        <fullName evidence="3">F-box domain-containing protein</fullName>
    </recommendedName>
</protein>
<evidence type="ECO:0008006" key="3">
    <source>
        <dbReference type="Google" id="ProtNLM"/>
    </source>
</evidence>
<dbReference type="OrthoDB" id="2447803at2759"/>
<name>A0A164V3B9_9AGAM</name>
<dbReference type="Proteomes" id="UP000076722">
    <property type="component" value="Unassembled WGS sequence"/>
</dbReference>
<dbReference type="AlphaFoldDB" id="A0A164V3B9"/>
<organism evidence="1 2">
    <name type="scientific">Sistotremastrum niveocremeum HHB9708</name>
    <dbReference type="NCBI Taxonomy" id="1314777"/>
    <lineage>
        <taxon>Eukaryota</taxon>
        <taxon>Fungi</taxon>
        <taxon>Dikarya</taxon>
        <taxon>Basidiomycota</taxon>
        <taxon>Agaricomycotina</taxon>
        <taxon>Agaricomycetes</taxon>
        <taxon>Sistotremastrales</taxon>
        <taxon>Sistotremastraceae</taxon>
        <taxon>Sertulicium</taxon>
        <taxon>Sertulicium niveocremeum</taxon>
    </lineage>
</organism>
<dbReference type="SUPFAM" id="SSF81383">
    <property type="entry name" value="F-box domain"/>
    <property type="match status" value="1"/>
</dbReference>